<name>X1RXZ3_9ZZZZ</name>
<keyword evidence="2" id="KW-0687">Ribonucleoprotein</keyword>
<dbReference type="AlphaFoldDB" id="X1RXZ3"/>
<dbReference type="GO" id="GO:0006412">
    <property type="term" value="P:translation"/>
    <property type="evidence" value="ECO:0007669"/>
    <property type="project" value="InterPro"/>
</dbReference>
<feature type="non-terminal residue" evidence="3">
    <location>
        <position position="57"/>
    </location>
</feature>
<protein>
    <submittedName>
        <fullName evidence="3">Uncharacterized protein</fullName>
    </submittedName>
</protein>
<organism evidence="3">
    <name type="scientific">marine sediment metagenome</name>
    <dbReference type="NCBI Taxonomy" id="412755"/>
    <lineage>
        <taxon>unclassified sequences</taxon>
        <taxon>metagenomes</taxon>
        <taxon>ecological metagenomes</taxon>
    </lineage>
</organism>
<evidence type="ECO:0000256" key="2">
    <source>
        <dbReference type="ARBA" id="ARBA00023274"/>
    </source>
</evidence>
<sequence>ISTVTTQDGHRLRVSSIITTLRRVQSSQLEAIRRDMRNVIKDRAGQRTFDQFVQEVV</sequence>
<dbReference type="GO" id="GO:0005840">
    <property type="term" value="C:ribosome"/>
    <property type="evidence" value="ECO:0007669"/>
    <property type="project" value="UniProtKB-KW"/>
</dbReference>
<reference evidence="3" key="1">
    <citation type="journal article" date="2014" name="Front. Microbiol.">
        <title>High frequency of phylogenetically diverse reductive dehalogenase-homologous genes in deep subseafloor sedimentary metagenomes.</title>
        <authorList>
            <person name="Kawai M."/>
            <person name="Futagami T."/>
            <person name="Toyoda A."/>
            <person name="Takaki Y."/>
            <person name="Nishi S."/>
            <person name="Hori S."/>
            <person name="Arai W."/>
            <person name="Tsubouchi T."/>
            <person name="Morono Y."/>
            <person name="Uchiyama I."/>
            <person name="Ito T."/>
            <person name="Fujiyama A."/>
            <person name="Inagaki F."/>
            <person name="Takami H."/>
        </authorList>
    </citation>
    <scope>NUCLEOTIDE SEQUENCE</scope>
    <source>
        <strain evidence="3">Expedition CK06-06</strain>
    </source>
</reference>
<dbReference type="Pfam" id="PF01015">
    <property type="entry name" value="Ribosomal_S3Ae"/>
    <property type="match status" value="1"/>
</dbReference>
<feature type="non-terminal residue" evidence="3">
    <location>
        <position position="1"/>
    </location>
</feature>
<dbReference type="GO" id="GO:0003735">
    <property type="term" value="F:structural constituent of ribosome"/>
    <property type="evidence" value="ECO:0007669"/>
    <property type="project" value="InterPro"/>
</dbReference>
<evidence type="ECO:0000256" key="1">
    <source>
        <dbReference type="ARBA" id="ARBA00022980"/>
    </source>
</evidence>
<gene>
    <name evidence="3" type="ORF">S06H3_66496</name>
</gene>
<dbReference type="EMBL" id="BARV01045356">
    <property type="protein sequence ID" value="GAI68060.1"/>
    <property type="molecule type" value="Genomic_DNA"/>
</dbReference>
<dbReference type="InterPro" id="IPR001593">
    <property type="entry name" value="Ribosomal_eS1"/>
</dbReference>
<evidence type="ECO:0000313" key="3">
    <source>
        <dbReference type="EMBL" id="GAI68060.1"/>
    </source>
</evidence>
<comment type="caution">
    <text evidence="3">The sequence shown here is derived from an EMBL/GenBank/DDBJ whole genome shotgun (WGS) entry which is preliminary data.</text>
</comment>
<accession>X1RXZ3</accession>
<proteinExistence type="predicted"/>
<keyword evidence="1" id="KW-0689">Ribosomal protein</keyword>
<dbReference type="GO" id="GO:1990904">
    <property type="term" value="C:ribonucleoprotein complex"/>
    <property type="evidence" value="ECO:0007669"/>
    <property type="project" value="UniProtKB-KW"/>
</dbReference>